<dbReference type="PROSITE" id="PS51257">
    <property type="entry name" value="PROKAR_LIPOPROTEIN"/>
    <property type="match status" value="1"/>
</dbReference>
<gene>
    <name evidence="1" type="ORF">SAMN04488111_1494</name>
</gene>
<organism evidence="1 2">
    <name type="scientific">Lutibacter flavus</name>
    <dbReference type="NCBI Taxonomy" id="691689"/>
    <lineage>
        <taxon>Bacteria</taxon>
        <taxon>Pseudomonadati</taxon>
        <taxon>Bacteroidota</taxon>
        <taxon>Flavobacteriia</taxon>
        <taxon>Flavobacteriales</taxon>
        <taxon>Flavobacteriaceae</taxon>
        <taxon>Lutibacter</taxon>
    </lineage>
</organism>
<evidence type="ECO:0008006" key="3">
    <source>
        <dbReference type="Google" id="ProtNLM"/>
    </source>
</evidence>
<keyword evidence="2" id="KW-1185">Reference proteome</keyword>
<accession>A0A238X4Z8</accession>
<dbReference type="AlphaFoldDB" id="A0A238X4Z8"/>
<protein>
    <recommendedName>
        <fullName evidence="3">Lipoprotein</fullName>
    </recommendedName>
</protein>
<proteinExistence type="predicted"/>
<dbReference type="EMBL" id="FZNX01000002">
    <property type="protein sequence ID" value="SNR52939.1"/>
    <property type="molecule type" value="Genomic_DNA"/>
</dbReference>
<evidence type="ECO:0000313" key="1">
    <source>
        <dbReference type="EMBL" id="SNR52939.1"/>
    </source>
</evidence>
<name>A0A238X4Z8_9FLAO</name>
<evidence type="ECO:0000313" key="2">
    <source>
        <dbReference type="Proteomes" id="UP000198412"/>
    </source>
</evidence>
<dbReference type="RefSeq" id="WP_141107284.1">
    <property type="nucleotide sequence ID" value="NZ_FZNX01000002.1"/>
</dbReference>
<dbReference type="Proteomes" id="UP000198412">
    <property type="component" value="Unassembled WGS sequence"/>
</dbReference>
<dbReference type="OrthoDB" id="1364277at2"/>
<sequence length="163" mass="18681">MKKLIYVLALGIFPLAFSCYGSNKINGEKELQTKPPFKIIEATYHSWVGGQPDVKGIKVNLVIDNTQIALDTIFFRNMKVKLKKDKSSSKNLYVGTFILEKKKEFRLDIDPKKEYGNEAPDVSVKIPFQLKKNEAVVSYSYKNKRVFYKVENIIESKPPSINN</sequence>
<reference evidence="2" key="1">
    <citation type="submission" date="2017-06" db="EMBL/GenBank/DDBJ databases">
        <authorList>
            <person name="Varghese N."/>
            <person name="Submissions S."/>
        </authorList>
    </citation>
    <scope>NUCLEOTIDE SEQUENCE [LARGE SCALE GENOMIC DNA]</scope>
    <source>
        <strain evidence="2">DSM 27993</strain>
    </source>
</reference>